<dbReference type="Pfam" id="PF10282">
    <property type="entry name" value="Lactonase"/>
    <property type="match status" value="1"/>
</dbReference>
<gene>
    <name evidence="4" type="ORF">J4E00_02610</name>
</gene>
<feature type="signal peptide" evidence="3">
    <location>
        <begin position="1"/>
        <end position="24"/>
    </location>
</feature>
<evidence type="ECO:0000256" key="2">
    <source>
        <dbReference type="ARBA" id="ARBA00022526"/>
    </source>
</evidence>
<name>A0ABS3Q9J6_9BACT</name>
<reference evidence="4 5" key="1">
    <citation type="submission" date="2021-03" db="EMBL/GenBank/DDBJ databases">
        <authorList>
            <person name="Kim M.K."/>
        </authorList>
    </citation>
    <scope>NUCLEOTIDE SEQUENCE [LARGE SCALE GENOMIC DNA]</scope>
    <source>
        <strain evidence="4 5">BT442</strain>
    </source>
</reference>
<keyword evidence="2" id="KW-0313">Glucose metabolism</keyword>
<dbReference type="PANTHER" id="PTHR30344:SF1">
    <property type="entry name" value="6-PHOSPHOGLUCONOLACTONASE"/>
    <property type="match status" value="1"/>
</dbReference>
<dbReference type="Proteomes" id="UP000664369">
    <property type="component" value="Unassembled WGS sequence"/>
</dbReference>
<proteinExistence type="inferred from homology"/>
<evidence type="ECO:0000256" key="1">
    <source>
        <dbReference type="ARBA" id="ARBA00005564"/>
    </source>
</evidence>
<dbReference type="InterPro" id="IPR050282">
    <property type="entry name" value="Cycloisomerase_2"/>
</dbReference>
<accession>A0ABS3Q9J6</accession>
<sequence>MSHPIAFRRWHAASVLSLTALTLATGCVHSTSSSSNPTIAKDYLLYIGTNVAGEQDNTIFLYRVSPTTGAFTRVSALRGGASPTYLTLAPNRRFLYAVSETQTFKGAAGGGVSAFAVDQKSGDLKLLNQQPSNGASPCYISLDRTNKMVLVANYTGGNVSNYPVNADGQLGTPTTDQQIGRGPHKNQNASHAHCLLPDPTNKFAFAVNLGTDQVYSYRLDPAAGKLTRQPEPAFVAKPGAGPRHLTFHPNGKRAYLINELNSSITALDYDATTGHFKELQTLSALPASYTGENSCADIHVAPNGLFLYASNRGHNSIAVFAIDSNNGTLVPIQDVDTQGKTPRNFTLDPSGRLLLVANQNSNNVVSYRVDPQSGLLTPTGQSTEVPSPMFLQVVPDFTR</sequence>
<dbReference type="PANTHER" id="PTHR30344">
    <property type="entry name" value="6-PHOSPHOGLUCONOLACTONASE-RELATED"/>
    <property type="match status" value="1"/>
</dbReference>
<dbReference type="InterPro" id="IPR019405">
    <property type="entry name" value="Lactonase_7-beta_prop"/>
</dbReference>
<keyword evidence="3" id="KW-0732">Signal</keyword>
<dbReference type="SUPFAM" id="SSF51004">
    <property type="entry name" value="C-terminal (heme d1) domain of cytochrome cd1-nitrite reductase"/>
    <property type="match status" value="1"/>
</dbReference>
<comment type="caution">
    <text evidence="4">The sequence shown here is derived from an EMBL/GenBank/DDBJ whole genome shotgun (WGS) entry which is preliminary data.</text>
</comment>
<keyword evidence="2" id="KW-0119">Carbohydrate metabolism</keyword>
<dbReference type="EMBL" id="JAGETZ010000001">
    <property type="protein sequence ID" value="MBO2007924.1"/>
    <property type="molecule type" value="Genomic_DNA"/>
</dbReference>
<dbReference type="RefSeq" id="WP_208173448.1">
    <property type="nucleotide sequence ID" value="NZ_JAGETZ010000001.1"/>
</dbReference>
<comment type="similarity">
    <text evidence="1">Belongs to the cycloisomerase 2 family.</text>
</comment>
<evidence type="ECO:0000313" key="5">
    <source>
        <dbReference type="Proteomes" id="UP000664369"/>
    </source>
</evidence>
<dbReference type="Gene3D" id="2.130.10.10">
    <property type="entry name" value="YVTN repeat-like/Quinoprotein amine dehydrogenase"/>
    <property type="match status" value="1"/>
</dbReference>
<dbReference type="InterPro" id="IPR015943">
    <property type="entry name" value="WD40/YVTN_repeat-like_dom_sf"/>
</dbReference>
<evidence type="ECO:0000256" key="3">
    <source>
        <dbReference type="SAM" id="SignalP"/>
    </source>
</evidence>
<organism evidence="4 5">
    <name type="scientific">Hymenobacter negativus</name>
    <dbReference type="NCBI Taxonomy" id="2795026"/>
    <lineage>
        <taxon>Bacteria</taxon>
        <taxon>Pseudomonadati</taxon>
        <taxon>Bacteroidota</taxon>
        <taxon>Cytophagia</taxon>
        <taxon>Cytophagales</taxon>
        <taxon>Hymenobacteraceae</taxon>
        <taxon>Hymenobacter</taxon>
    </lineage>
</organism>
<dbReference type="InterPro" id="IPR011048">
    <property type="entry name" value="Haem_d1_sf"/>
</dbReference>
<evidence type="ECO:0000313" key="4">
    <source>
        <dbReference type="EMBL" id="MBO2007924.1"/>
    </source>
</evidence>
<feature type="chain" id="PRO_5047447559" evidence="3">
    <location>
        <begin position="25"/>
        <end position="399"/>
    </location>
</feature>
<keyword evidence="5" id="KW-1185">Reference proteome</keyword>
<protein>
    <submittedName>
        <fullName evidence="4">Lactonase family protein</fullName>
    </submittedName>
</protein>